<feature type="domain" description="DUF6443" evidence="3">
    <location>
        <begin position="403"/>
        <end position="536"/>
    </location>
</feature>
<dbReference type="PANTHER" id="PTHR32305:SF15">
    <property type="entry name" value="PROTEIN RHSA-RELATED"/>
    <property type="match status" value="1"/>
</dbReference>
<dbReference type="NCBIfam" id="TIGR03696">
    <property type="entry name" value="Rhs_assc_core"/>
    <property type="match status" value="1"/>
</dbReference>
<evidence type="ECO:0000313" key="4">
    <source>
        <dbReference type="EMBL" id="GGC33774.1"/>
    </source>
</evidence>
<evidence type="ECO:0000313" key="5">
    <source>
        <dbReference type="Proteomes" id="UP000636010"/>
    </source>
</evidence>
<feature type="compositionally biased region" description="Acidic residues" evidence="1">
    <location>
        <begin position="47"/>
        <end position="56"/>
    </location>
</feature>
<name>A0ABQ1M3M9_9BACT</name>
<feature type="region of interest" description="Disordered" evidence="1">
    <location>
        <begin position="41"/>
        <end position="72"/>
    </location>
</feature>
<evidence type="ECO:0000259" key="3">
    <source>
        <dbReference type="Pfam" id="PF20041"/>
    </source>
</evidence>
<protein>
    <recommendedName>
        <fullName evidence="3">DUF6443 domain-containing protein</fullName>
    </recommendedName>
</protein>
<gene>
    <name evidence="4" type="ORF">GCM10011506_19030</name>
</gene>
<dbReference type="PANTHER" id="PTHR32305">
    <property type="match status" value="1"/>
</dbReference>
<feature type="signal peptide" evidence="2">
    <location>
        <begin position="1"/>
        <end position="29"/>
    </location>
</feature>
<dbReference type="Pfam" id="PF20041">
    <property type="entry name" value="DUF6443"/>
    <property type="match status" value="1"/>
</dbReference>
<organism evidence="4 5">
    <name type="scientific">Marivirga lumbricoides</name>
    <dbReference type="NCBI Taxonomy" id="1046115"/>
    <lineage>
        <taxon>Bacteria</taxon>
        <taxon>Pseudomonadati</taxon>
        <taxon>Bacteroidota</taxon>
        <taxon>Cytophagia</taxon>
        <taxon>Cytophagales</taxon>
        <taxon>Marivirgaceae</taxon>
        <taxon>Marivirga</taxon>
    </lineage>
</organism>
<dbReference type="InterPro" id="IPR045619">
    <property type="entry name" value="DUF6443"/>
</dbReference>
<dbReference type="InterPro" id="IPR050708">
    <property type="entry name" value="T6SS_VgrG/RHS"/>
</dbReference>
<reference evidence="5" key="1">
    <citation type="journal article" date="2019" name="Int. J. Syst. Evol. Microbiol.">
        <title>The Global Catalogue of Microorganisms (GCM) 10K type strain sequencing project: providing services to taxonomists for standard genome sequencing and annotation.</title>
        <authorList>
            <consortium name="The Broad Institute Genomics Platform"/>
            <consortium name="The Broad Institute Genome Sequencing Center for Infectious Disease"/>
            <person name="Wu L."/>
            <person name="Ma J."/>
        </authorList>
    </citation>
    <scope>NUCLEOTIDE SEQUENCE [LARGE SCALE GENOMIC DNA]</scope>
    <source>
        <strain evidence="5">CGMCC 1.10832</strain>
    </source>
</reference>
<dbReference type="EMBL" id="BMEC01000005">
    <property type="protein sequence ID" value="GGC33774.1"/>
    <property type="molecule type" value="Genomic_DNA"/>
</dbReference>
<dbReference type="Proteomes" id="UP000636010">
    <property type="component" value="Unassembled WGS sequence"/>
</dbReference>
<evidence type="ECO:0000256" key="1">
    <source>
        <dbReference type="SAM" id="MobiDB-lite"/>
    </source>
</evidence>
<accession>A0ABQ1M3M9</accession>
<evidence type="ECO:0000256" key="2">
    <source>
        <dbReference type="SAM" id="SignalP"/>
    </source>
</evidence>
<dbReference type="Gene3D" id="2.180.10.10">
    <property type="entry name" value="RHS repeat-associated core"/>
    <property type="match status" value="2"/>
</dbReference>
<keyword evidence="5" id="KW-1185">Reference proteome</keyword>
<keyword evidence="2" id="KW-0732">Signal</keyword>
<comment type="caution">
    <text evidence="4">The sequence shown here is derived from an EMBL/GenBank/DDBJ whole genome shotgun (WGS) entry which is preliminary data.</text>
</comment>
<dbReference type="InterPro" id="IPR022385">
    <property type="entry name" value="Rhs_assc_core"/>
</dbReference>
<proteinExistence type="predicted"/>
<feature type="chain" id="PRO_5045907082" description="DUF6443 domain-containing protein" evidence="2">
    <location>
        <begin position="30"/>
        <end position="1791"/>
    </location>
</feature>
<sequence length="1791" mass="198632">MKHFKSILPLSILFIFVLVFNNTNLQAQAQKDSTEIQERALPLPIDPDPDDPDPNDPDPGPTPCNVQSPVPNAISEKSRTCSSVTVERINPPSGVTYYWQMSSTQKTTSYGSAKTLTVTSTKMVYLRAYKNGCWSPYYASKQVSVSTPTPGTPPVPTVVNNCGKSIVYKTNVSGAQVYWQTSANGTSTSNSASTYERTSSGYVYLRAKKCSSWSTARSVYVNVKATPAAPQANHITQIGPGFGKFTVSGSDSYDYFWFSSVSGGAALNASSSKSYETLVTSTKTLYAQARNSNGCVSSRIPVTITLIDIPGIYTSNGSNEINPTIGYLTLRVPTLYDTYQWYKNGKKITDATATTYNATKIGQYSVKVTKSGKTLVSDDFFVSTTLSAQERDFSIKTTLLVEGITDEDDVANLNFNKKSQEIFYPDAMGGIAQKLTIKGAVDGGDIVEFADPVKQTNSPKQYLSYIVGNSNGQYRENPVSEVKNFYNSGFTSEQTNLIPYSQAKIEESPRKRVTKNAGIGDKNSMASGNVSSYSYELNTTADAIMQLQYQNGQLYKRGIYAANKLYKSISTDADNRTSTSYTDELGRLIASSDGINTTYYVYNEYDQLLILVPPLLTEKIKTQANNTTVNVQNIRDLAFTYTYDQQNRLSAQSKPGASKEYFVYDKLDRPVLYQNHSMLAKKIWLFNKYNKEGEIIYSGYYPSSRTQAAIQAEVDQFYTSSNTKPYETEGTAIYGYTNTSFPTGISIKDVYSVLYYDHYGFDFATQTNLKFTAPEKINGVMKSNNTNGTLTGGRVRKLRGDEWSRFVNYYNFKQELIQTVQEDFLGHTHRSSFAYNFLNALSEFELTINADTDITLYRKSEFDRLGRLMKVFQSFNEGPLLTIAAYEYNRLGQLKQQAIHKGTSGKFLQAMDYGYDGNGRLLSINQQSGTFNAFADAFDIRYFYDQQDIDFSNTPSYTGNITAVSWSTPEGMKERKLGYRYEYNQQDRLTKANGYKKNQGPWQATTANSLSSINYDANGNITALKRTAADGSLMDELTYTYDANRLKSVSERGNKTQGFTQKTGELSATQYEYDESGRLIKDHNKETEISYNFLNKPETIQLKSGYEQVFEYDFAGNLLAEKMVDTENNQMISRLDYSGIGLWEEGTLKSLQLREGSIVLHGEEQEIPEYRYYLKDAQGNNRVEFSNMQSQVNMTATMESSNEAAASQYYAKLNTAVPVPAPLNHTANTGQQAGAVRLNGGKGVQLGPQLQREVKKGDIVELEVFVKYLDFRQQDNGLDALTFMGALMGSNGLSTVSREGITYISNASGEILAPLWSGDDGTAPPLASMDYYLFDANGERIDAGFVKATEAARVYDERSYYGPHQRLELSIEIPEDGMLVAELTHQADEDVEIYFDDFSFNQLQEGFEVLQRIDYYPFGMPMAHSYKNDTRSQNRYWYNAGSRYNDSTGHYQMHYRHYDATLGRFNVVDPYANEFANLSPYNYGGNNPIMFNDPSGGRMYPNPDHLRSWRELASGGGGLGGGPMHSIGPGSNYHWSDGFGGRSYGYGGGNWTLSTGNLTVNYGDLADGIHNFTFTNGLTSLSKYGWGPNLNTPLMTANEAGHYQTLAGIGLNGSVGNGRNLYSISEGGGNQLFLEGNQLGGLNKNTNGGSDVSDFNLLGDSREPYEGFLGGLEYLWTGGNENGIHYDRDGNPTGPAPVTGIAPSPAKIGNISGILVKSNGVWKWAVNGRVASQQTLKSLGLTKPALNYSSRATQINKSFEQTITGVPNNTGPLTRWERIKRYIAIIGQAPW</sequence>
<dbReference type="RefSeq" id="WP_188462719.1">
    <property type="nucleotide sequence ID" value="NZ_BAABHU010000005.1"/>
</dbReference>